<dbReference type="Proteomes" id="UP000307440">
    <property type="component" value="Unassembled WGS sequence"/>
</dbReference>
<dbReference type="EMBL" id="ML210156">
    <property type="protein sequence ID" value="TFK28417.1"/>
    <property type="molecule type" value="Genomic_DNA"/>
</dbReference>
<reference evidence="2 3" key="1">
    <citation type="journal article" date="2019" name="Nat. Ecol. Evol.">
        <title>Megaphylogeny resolves global patterns of mushroom evolution.</title>
        <authorList>
            <person name="Varga T."/>
            <person name="Krizsan K."/>
            <person name="Foldi C."/>
            <person name="Dima B."/>
            <person name="Sanchez-Garcia M."/>
            <person name="Sanchez-Ramirez S."/>
            <person name="Szollosi G.J."/>
            <person name="Szarkandi J.G."/>
            <person name="Papp V."/>
            <person name="Albert L."/>
            <person name="Andreopoulos W."/>
            <person name="Angelini C."/>
            <person name="Antonin V."/>
            <person name="Barry K.W."/>
            <person name="Bougher N.L."/>
            <person name="Buchanan P."/>
            <person name="Buyck B."/>
            <person name="Bense V."/>
            <person name="Catcheside P."/>
            <person name="Chovatia M."/>
            <person name="Cooper J."/>
            <person name="Damon W."/>
            <person name="Desjardin D."/>
            <person name="Finy P."/>
            <person name="Geml J."/>
            <person name="Haridas S."/>
            <person name="Hughes K."/>
            <person name="Justo A."/>
            <person name="Karasinski D."/>
            <person name="Kautmanova I."/>
            <person name="Kiss B."/>
            <person name="Kocsube S."/>
            <person name="Kotiranta H."/>
            <person name="LaButti K.M."/>
            <person name="Lechner B.E."/>
            <person name="Liimatainen K."/>
            <person name="Lipzen A."/>
            <person name="Lukacs Z."/>
            <person name="Mihaltcheva S."/>
            <person name="Morgado L.N."/>
            <person name="Niskanen T."/>
            <person name="Noordeloos M.E."/>
            <person name="Ohm R.A."/>
            <person name="Ortiz-Santana B."/>
            <person name="Ovrebo C."/>
            <person name="Racz N."/>
            <person name="Riley R."/>
            <person name="Savchenko A."/>
            <person name="Shiryaev A."/>
            <person name="Soop K."/>
            <person name="Spirin V."/>
            <person name="Szebenyi C."/>
            <person name="Tomsovsky M."/>
            <person name="Tulloss R.E."/>
            <person name="Uehling J."/>
            <person name="Grigoriev I.V."/>
            <person name="Vagvolgyi C."/>
            <person name="Papp T."/>
            <person name="Martin F.M."/>
            <person name="Miettinen O."/>
            <person name="Hibbett D.S."/>
            <person name="Nagy L.G."/>
        </authorList>
    </citation>
    <scope>NUCLEOTIDE SEQUENCE [LARGE SCALE GENOMIC DNA]</scope>
    <source>
        <strain evidence="2 3">CBS 121175</strain>
    </source>
</reference>
<feature type="signal peptide" evidence="1">
    <location>
        <begin position="1"/>
        <end position="15"/>
    </location>
</feature>
<dbReference type="PANTHER" id="PTHR38847">
    <property type="match status" value="1"/>
</dbReference>
<dbReference type="STRING" id="230819.A0A5C3L6J5"/>
<feature type="non-terminal residue" evidence="2">
    <location>
        <position position="207"/>
    </location>
</feature>
<dbReference type="OrthoDB" id="4585762at2759"/>
<dbReference type="InterPro" id="IPR025649">
    <property type="entry name" value="DUF4360"/>
</dbReference>
<sequence length="207" mass="20564">MLAFVLASQILVAAAASLPQSLQARAVVDTPPSGFAITSTTVSGAGCPPGSFATFPNANLGVQVVYSSLYAQIGPDAPVSERTNACQVAITASVPVGYAFGVARIQSRGYKALDAGSTATRSVSYQFNPSTSASASGTHTGPPTGADFSADDVFGAGVVFSDCAARTATVTITESLSLAGSASPLPIGYIAVDSVSPTPALSGRLAP</sequence>
<protein>
    <recommendedName>
        <fullName evidence="4">DUF4360 domain-containing protein</fullName>
    </recommendedName>
</protein>
<dbReference type="Pfam" id="PF14273">
    <property type="entry name" value="DUF4360"/>
    <property type="match status" value="1"/>
</dbReference>
<accession>A0A5C3L6J5</accession>
<feature type="chain" id="PRO_5022971187" description="DUF4360 domain-containing protein" evidence="1">
    <location>
        <begin position="16"/>
        <end position="207"/>
    </location>
</feature>
<dbReference type="AlphaFoldDB" id="A0A5C3L6J5"/>
<evidence type="ECO:0000313" key="3">
    <source>
        <dbReference type="Proteomes" id="UP000307440"/>
    </source>
</evidence>
<evidence type="ECO:0000256" key="1">
    <source>
        <dbReference type="SAM" id="SignalP"/>
    </source>
</evidence>
<name>A0A5C3L6J5_COPMA</name>
<keyword evidence="3" id="KW-1185">Reference proteome</keyword>
<proteinExistence type="predicted"/>
<keyword evidence="1" id="KW-0732">Signal</keyword>
<evidence type="ECO:0000313" key="2">
    <source>
        <dbReference type="EMBL" id="TFK28417.1"/>
    </source>
</evidence>
<organism evidence="2 3">
    <name type="scientific">Coprinopsis marcescibilis</name>
    <name type="common">Agaric fungus</name>
    <name type="synonym">Psathyrella marcescibilis</name>
    <dbReference type="NCBI Taxonomy" id="230819"/>
    <lineage>
        <taxon>Eukaryota</taxon>
        <taxon>Fungi</taxon>
        <taxon>Dikarya</taxon>
        <taxon>Basidiomycota</taxon>
        <taxon>Agaricomycotina</taxon>
        <taxon>Agaricomycetes</taxon>
        <taxon>Agaricomycetidae</taxon>
        <taxon>Agaricales</taxon>
        <taxon>Agaricineae</taxon>
        <taxon>Psathyrellaceae</taxon>
        <taxon>Coprinopsis</taxon>
    </lineage>
</organism>
<evidence type="ECO:0008006" key="4">
    <source>
        <dbReference type="Google" id="ProtNLM"/>
    </source>
</evidence>
<gene>
    <name evidence="2" type="ORF">FA15DRAFT_665376</name>
</gene>
<dbReference type="PANTHER" id="PTHR38847:SF1">
    <property type="entry name" value="PSEUDOURIDINE SYNTHASE RSUA_RLUA-LIKE DOMAIN-CONTAINING PROTEIN"/>
    <property type="match status" value="1"/>
</dbReference>